<dbReference type="Proteomes" id="UP000824280">
    <property type="component" value="Chromosome"/>
</dbReference>
<gene>
    <name evidence="2" type="ORF">K3166_02860</name>
</gene>
<feature type="transmembrane region" description="Helical" evidence="1">
    <location>
        <begin position="117"/>
        <end position="134"/>
    </location>
</feature>
<dbReference type="RefSeq" id="WP_221423196.1">
    <property type="nucleotide sequence ID" value="NZ_CP081297.1"/>
</dbReference>
<name>A0ABX8ZJ04_9SPHN</name>
<evidence type="ECO:0000313" key="3">
    <source>
        <dbReference type="Proteomes" id="UP000824280"/>
    </source>
</evidence>
<organism evidence="2 3">
    <name type="scientific">Qipengyuania psychrotolerans</name>
    <dbReference type="NCBI Taxonomy" id="2867238"/>
    <lineage>
        <taxon>Bacteria</taxon>
        <taxon>Pseudomonadati</taxon>
        <taxon>Pseudomonadota</taxon>
        <taxon>Alphaproteobacteria</taxon>
        <taxon>Sphingomonadales</taxon>
        <taxon>Erythrobacteraceae</taxon>
        <taxon>Qipengyuania</taxon>
    </lineage>
</organism>
<feature type="transmembrane region" description="Helical" evidence="1">
    <location>
        <begin position="53"/>
        <end position="75"/>
    </location>
</feature>
<feature type="transmembrane region" description="Helical" evidence="1">
    <location>
        <begin position="6"/>
        <end position="22"/>
    </location>
</feature>
<proteinExistence type="predicted"/>
<feature type="transmembrane region" description="Helical" evidence="1">
    <location>
        <begin position="82"/>
        <end position="102"/>
    </location>
</feature>
<keyword evidence="1" id="KW-0812">Transmembrane</keyword>
<feature type="transmembrane region" description="Helical" evidence="1">
    <location>
        <begin position="29"/>
        <end position="47"/>
    </location>
</feature>
<protein>
    <submittedName>
        <fullName evidence="2">Uncharacterized protein</fullName>
    </submittedName>
</protein>
<accession>A0ABX8ZJ04</accession>
<dbReference type="EMBL" id="CP081297">
    <property type="protein sequence ID" value="QZD87659.1"/>
    <property type="molecule type" value="Genomic_DNA"/>
</dbReference>
<reference evidence="2 3" key="1">
    <citation type="submission" date="2021-08" db="EMBL/GenBank/DDBJ databases">
        <title>Comparative Genomics Analysis of the Genus Qipengyuania Reveals Extensive Genetic Diversity and Metabolic Versatility, Including the Description of Fifteen Novel Species.</title>
        <authorList>
            <person name="Liu Y."/>
        </authorList>
    </citation>
    <scope>NUCLEOTIDE SEQUENCE [LARGE SCALE GENOMIC DNA]</scope>
    <source>
        <strain evidence="2 3">1XM2-8</strain>
    </source>
</reference>
<keyword evidence="3" id="KW-1185">Reference proteome</keyword>
<keyword evidence="1" id="KW-1133">Transmembrane helix</keyword>
<keyword evidence="1" id="KW-0472">Membrane</keyword>
<evidence type="ECO:0000256" key="1">
    <source>
        <dbReference type="SAM" id="Phobius"/>
    </source>
</evidence>
<sequence>MDRYFLQVTLLLLVAALAYFKGGSSEKRVAVVLVSMHVVSAIQYFLFSDWEGLVTWPIFRMSLDLVGFLAILYIALRANRWWPLWVGSAQLLAIMAHVFRAIDANLPMTVYLIMERWPFWAAITITGIGTVLHARRERDARIAS</sequence>
<evidence type="ECO:0000313" key="2">
    <source>
        <dbReference type="EMBL" id="QZD87659.1"/>
    </source>
</evidence>